<evidence type="ECO:0000256" key="1">
    <source>
        <dbReference type="SAM" id="Phobius"/>
    </source>
</evidence>
<feature type="transmembrane region" description="Helical" evidence="1">
    <location>
        <begin position="7"/>
        <end position="27"/>
    </location>
</feature>
<protein>
    <submittedName>
        <fullName evidence="2">Uncharacterized protein</fullName>
    </submittedName>
</protein>
<name>A0A6M3Y078_9ZZZZ</name>
<feature type="transmembrane region" description="Helical" evidence="1">
    <location>
        <begin position="125"/>
        <end position="145"/>
    </location>
</feature>
<reference evidence="2" key="1">
    <citation type="submission" date="2020-03" db="EMBL/GenBank/DDBJ databases">
        <title>The deep terrestrial virosphere.</title>
        <authorList>
            <person name="Holmfeldt K."/>
            <person name="Nilsson E."/>
            <person name="Simone D."/>
            <person name="Lopez-Fernandez M."/>
            <person name="Wu X."/>
            <person name="de Brujin I."/>
            <person name="Lundin D."/>
            <person name="Andersson A."/>
            <person name="Bertilsson S."/>
            <person name="Dopson M."/>
        </authorList>
    </citation>
    <scope>NUCLEOTIDE SEQUENCE</scope>
    <source>
        <strain evidence="2">TM448B04678</strain>
    </source>
</reference>
<feature type="transmembrane region" description="Helical" evidence="1">
    <location>
        <begin position="165"/>
        <end position="183"/>
    </location>
</feature>
<gene>
    <name evidence="2" type="ORF">TM448B04678_0011</name>
</gene>
<keyword evidence="1" id="KW-1133">Transmembrane helix</keyword>
<dbReference type="EMBL" id="MT145100">
    <property type="protein sequence ID" value="QJI03580.1"/>
    <property type="molecule type" value="Genomic_DNA"/>
</dbReference>
<keyword evidence="1" id="KW-0472">Membrane</keyword>
<accession>A0A6M3Y078</accession>
<keyword evidence="1" id="KW-0812">Transmembrane</keyword>
<organism evidence="2">
    <name type="scientific">viral metagenome</name>
    <dbReference type="NCBI Taxonomy" id="1070528"/>
    <lineage>
        <taxon>unclassified sequences</taxon>
        <taxon>metagenomes</taxon>
        <taxon>organismal metagenomes</taxon>
    </lineage>
</organism>
<feature type="transmembrane region" description="Helical" evidence="1">
    <location>
        <begin position="100"/>
        <end position="118"/>
    </location>
</feature>
<evidence type="ECO:0000313" key="2">
    <source>
        <dbReference type="EMBL" id="QJI03580.1"/>
    </source>
</evidence>
<proteinExistence type="predicted"/>
<dbReference type="AlphaFoldDB" id="A0A6M3Y078"/>
<sequence length="203" mass="22994">MLEIITTLLGGGLTGLFGSVITAFSNYKMQKIKNDHEIAIITAESNAIVVESQAQIVVQKAKIEEEIQVAEVEALKESYKDQSTTLFDKSYMQSLMGSKWFSWIGAIIAFMFGLVDFMKQACRPVLTYYLVGASTWITVIAYKLLQEAMGQTPLALDKAYDIFNQVTYLILYLTVSCVTWWFCDRRMAKFAMRLEDGNLKTTR</sequence>